<name>L8MVS9_9CYAN</name>
<evidence type="ECO:0000313" key="1">
    <source>
        <dbReference type="EMBL" id="ELS30570.1"/>
    </source>
</evidence>
<gene>
    <name evidence="1" type="ORF">Pse7429DRAFT_4260</name>
</gene>
<proteinExistence type="predicted"/>
<evidence type="ECO:0000313" key="2">
    <source>
        <dbReference type="Proteomes" id="UP000011201"/>
    </source>
</evidence>
<sequence>MLDFYYFNPICTLYLKVSSGLPFKDPVKSKSISGVGNDNQLILSDRGNVRELLKDTQIEVQCFSKQSATGVVANDYVKRRSITFKIPPKLQPSDGAIVNGNTYTLPVGRYCSPWLKADYNVGYGIVINQITKSGTKYDQSIDKSFVVGKN</sequence>
<keyword evidence="2" id="KW-1185">Reference proteome</keyword>
<reference evidence="1 2" key="1">
    <citation type="journal article" date="2013" name="Proc. Natl. Acad. Sci. U.S.A.">
        <title>Improving the coverage of the cyanobacterial phylum using diversity-driven genome sequencing.</title>
        <authorList>
            <person name="Shih P.M."/>
            <person name="Wu D."/>
            <person name="Latifi A."/>
            <person name="Axen S.D."/>
            <person name="Fewer D.P."/>
            <person name="Talla E."/>
            <person name="Calteau A."/>
            <person name="Cai F."/>
            <person name="Tandeau de Marsac N."/>
            <person name="Rippka R."/>
            <person name="Herdman M."/>
            <person name="Sivonen K."/>
            <person name="Coursin T."/>
            <person name="Laurent T."/>
            <person name="Goodwin L."/>
            <person name="Nolan M."/>
            <person name="Davenport K.W."/>
            <person name="Han C.S."/>
            <person name="Rubin E.M."/>
            <person name="Eisen J.A."/>
            <person name="Woyke T."/>
            <person name="Gugger M."/>
            <person name="Kerfeld C.A."/>
        </authorList>
    </citation>
    <scope>NUCLEOTIDE SEQUENCE [LARGE SCALE GENOMIC DNA]</scope>
    <source>
        <strain evidence="1 2">PCC 7429</strain>
    </source>
</reference>
<accession>L8MVS9</accession>
<dbReference type="EMBL" id="ALWB01000291">
    <property type="protein sequence ID" value="ELS30570.1"/>
    <property type="molecule type" value="Genomic_DNA"/>
</dbReference>
<organism evidence="1 2">
    <name type="scientific">Pseudanabaena biceps PCC 7429</name>
    <dbReference type="NCBI Taxonomy" id="927668"/>
    <lineage>
        <taxon>Bacteria</taxon>
        <taxon>Bacillati</taxon>
        <taxon>Cyanobacteriota</taxon>
        <taxon>Cyanophyceae</taxon>
        <taxon>Pseudanabaenales</taxon>
        <taxon>Pseudanabaenaceae</taxon>
        <taxon>Pseudanabaena</taxon>
    </lineage>
</organism>
<dbReference type="PATRIC" id="fig|927668.3.peg.4895"/>
<protein>
    <submittedName>
        <fullName evidence="1">Uncharacterized protein</fullName>
    </submittedName>
</protein>
<dbReference type="AlphaFoldDB" id="L8MVS9"/>
<comment type="caution">
    <text evidence="1">The sequence shown here is derived from an EMBL/GenBank/DDBJ whole genome shotgun (WGS) entry which is preliminary data.</text>
</comment>
<dbReference type="Proteomes" id="UP000011201">
    <property type="component" value="Unassembled WGS sequence"/>
</dbReference>